<feature type="domain" description="PurM-like C-terminal" evidence="10">
    <location>
        <begin position="222"/>
        <end position="383"/>
    </location>
</feature>
<feature type="active site" description="Proton acceptor" evidence="8">
    <location>
        <position position="110"/>
    </location>
</feature>
<organism evidence="12 13">
    <name type="scientific">Candidatus Uhrbacteria bacterium RIFCSPLOWO2_02_FULL_54_37</name>
    <dbReference type="NCBI Taxonomy" id="1802412"/>
    <lineage>
        <taxon>Bacteria</taxon>
        <taxon>Candidatus Uhriibacteriota</taxon>
    </lineage>
</organism>
<name>A0A1F7VIN4_9BACT</name>
<comment type="caution">
    <text evidence="12">The sequence shown here is derived from an EMBL/GenBank/DDBJ whole genome shotgun (WGS) entry which is preliminary data.</text>
</comment>
<dbReference type="InterPro" id="IPR010074">
    <property type="entry name" value="PRibForGlyAmidine_synth_PurL"/>
</dbReference>
<evidence type="ECO:0000256" key="2">
    <source>
        <dbReference type="ARBA" id="ARBA00022598"/>
    </source>
</evidence>
<feature type="domain" description="PurM-like C-terminal" evidence="10">
    <location>
        <begin position="618"/>
        <end position="775"/>
    </location>
</feature>
<keyword evidence="3 8" id="KW-0479">Metal-binding</keyword>
<feature type="domain" description="PurM-like N-terminal" evidence="9">
    <location>
        <begin position="85"/>
        <end position="204"/>
    </location>
</feature>
<dbReference type="InterPro" id="IPR010918">
    <property type="entry name" value="PurM-like_C_dom"/>
</dbReference>
<evidence type="ECO:0000256" key="3">
    <source>
        <dbReference type="ARBA" id="ARBA00022723"/>
    </source>
</evidence>
<evidence type="ECO:0000313" key="13">
    <source>
        <dbReference type="Proteomes" id="UP000177750"/>
    </source>
</evidence>
<dbReference type="AlphaFoldDB" id="A0A1F7VIN4"/>
<feature type="binding site" evidence="8">
    <location>
        <begin position="109"/>
        <end position="112"/>
    </location>
    <ligand>
        <name>substrate</name>
    </ligand>
</feature>
<feature type="binding site" evidence="8">
    <location>
        <position position="108"/>
    </location>
    <ligand>
        <name>Mg(2+)</name>
        <dbReference type="ChEBI" id="CHEBI:18420"/>
        <label>1</label>
    </ligand>
</feature>
<accession>A0A1F7VIN4</accession>
<feature type="binding site" evidence="8">
    <location>
        <position position="260"/>
    </location>
    <ligand>
        <name>substrate</name>
    </ligand>
</feature>
<comment type="catalytic activity">
    <reaction evidence="8">
        <text>N(2)-formyl-N(1)-(5-phospho-beta-D-ribosyl)glycinamide + L-glutamine + ATP + H2O = 2-formamido-N(1)-(5-O-phospho-beta-D-ribosyl)acetamidine + L-glutamate + ADP + phosphate + H(+)</text>
        <dbReference type="Rhea" id="RHEA:17129"/>
        <dbReference type="ChEBI" id="CHEBI:15377"/>
        <dbReference type="ChEBI" id="CHEBI:15378"/>
        <dbReference type="ChEBI" id="CHEBI:29985"/>
        <dbReference type="ChEBI" id="CHEBI:30616"/>
        <dbReference type="ChEBI" id="CHEBI:43474"/>
        <dbReference type="ChEBI" id="CHEBI:58359"/>
        <dbReference type="ChEBI" id="CHEBI:147286"/>
        <dbReference type="ChEBI" id="CHEBI:147287"/>
        <dbReference type="ChEBI" id="CHEBI:456216"/>
        <dbReference type="EC" id="6.3.5.3"/>
    </reaction>
</comment>
<dbReference type="InterPro" id="IPR041609">
    <property type="entry name" value="PurL_linker"/>
</dbReference>
<dbReference type="SUPFAM" id="SSF55326">
    <property type="entry name" value="PurM N-terminal domain-like"/>
    <property type="match status" value="2"/>
</dbReference>
<feature type="binding site" evidence="8">
    <location>
        <position position="580"/>
    </location>
    <ligand>
        <name>substrate</name>
    </ligand>
</feature>
<protein>
    <recommendedName>
        <fullName evidence="8">Phosphoribosylformylglycinamidine synthase subunit PurL</fullName>
        <shortName evidence="8">FGAM synthase</shortName>
        <ecNumber evidence="8">6.3.5.3</ecNumber>
    </recommendedName>
    <alternativeName>
        <fullName evidence="8">Formylglycinamide ribonucleotide amidotransferase subunit II</fullName>
        <shortName evidence="8">FGAR amidotransferase II</shortName>
        <shortName evidence="8">FGAR-AT II</shortName>
    </alternativeName>
    <alternativeName>
        <fullName evidence="8">Glutamine amidotransferase PurL</fullName>
    </alternativeName>
    <alternativeName>
        <fullName evidence="8">Phosphoribosylformylglycinamidine synthase subunit II</fullName>
    </alternativeName>
</protein>
<evidence type="ECO:0000256" key="8">
    <source>
        <dbReference type="HAMAP-Rule" id="MF_00420"/>
    </source>
</evidence>
<evidence type="ECO:0000256" key="4">
    <source>
        <dbReference type="ARBA" id="ARBA00022741"/>
    </source>
</evidence>
<feature type="binding site" evidence="8">
    <location>
        <position position="577"/>
    </location>
    <ligand>
        <name>ATP</name>
        <dbReference type="ChEBI" id="CHEBI:30616"/>
    </ligand>
</feature>
<keyword evidence="5 8" id="KW-0658">Purine biosynthesis</keyword>
<comment type="subunit">
    <text evidence="8">Monomer. Part of the FGAM synthase complex composed of 1 PurL, 1 PurQ and 2 PurS subunits.</text>
</comment>
<evidence type="ECO:0000256" key="6">
    <source>
        <dbReference type="ARBA" id="ARBA00022840"/>
    </source>
</evidence>
<feature type="binding site" evidence="8">
    <location>
        <position position="131"/>
    </location>
    <ligand>
        <name>substrate</name>
    </ligand>
</feature>
<evidence type="ECO:0000259" key="11">
    <source>
        <dbReference type="Pfam" id="PF18072"/>
    </source>
</evidence>
<dbReference type="GO" id="GO:0005524">
    <property type="term" value="F:ATP binding"/>
    <property type="evidence" value="ECO:0007669"/>
    <property type="project" value="UniProtKB-UniRule"/>
</dbReference>
<keyword evidence="4 8" id="KW-0547">Nucleotide-binding</keyword>
<comment type="similarity">
    <text evidence="8">Belongs to the FGAMS family.</text>
</comment>
<gene>
    <name evidence="8" type="primary">purL</name>
    <name evidence="12" type="ORF">A3J36_02025</name>
</gene>
<feature type="active site" evidence="8">
    <location>
        <position position="60"/>
    </location>
</feature>
<dbReference type="GO" id="GO:0000287">
    <property type="term" value="F:magnesium ion binding"/>
    <property type="evidence" value="ECO:0007669"/>
    <property type="project" value="UniProtKB-UniRule"/>
</dbReference>
<dbReference type="InterPro" id="IPR036676">
    <property type="entry name" value="PurM-like_C_sf"/>
</dbReference>
<dbReference type="SUPFAM" id="SSF56042">
    <property type="entry name" value="PurM C-terminal domain-like"/>
    <property type="match status" value="2"/>
</dbReference>
<dbReference type="Pfam" id="PF02769">
    <property type="entry name" value="AIRS_C"/>
    <property type="match status" value="2"/>
</dbReference>
<dbReference type="Pfam" id="PF00586">
    <property type="entry name" value="AIRS"/>
    <property type="match status" value="2"/>
</dbReference>
<evidence type="ECO:0000313" key="12">
    <source>
        <dbReference type="EMBL" id="OGL90365.1"/>
    </source>
</evidence>
<feature type="domain" description="Phosphoribosylformylglycinamidine synthase linker" evidence="11">
    <location>
        <begin position="18"/>
        <end position="64"/>
    </location>
</feature>
<keyword evidence="1 8" id="KW-0963">Cytoplasm</keyword>
<evidence type="ECO:0000256" key="1">
    <source>
        <dbReference type="ARBA" id="ARBA00022490"/>
    </source>
</evidence>
<evidence type="ECO:0000256" key="7">
    <source>
        <dbReference type="ARBA" id="ARBA00022842"/>
    </source>
</evidence>
<feature type="binding site" evidence="8">
    <location>
        <position position="294"/>
    </location>
    <ligand>
        <name>Mg(2+)</name>
        <dbReference type="ChEBI" id="CHEBI:18420"/>
        <label>2</label>
    </ligand>
</feature>
<dbReference type="PANTHER" id="PTHR43555">
    <property type="entry name" value="PHOSPHORIBOSYLFORMYLGLYCINAMIDINE SYNTHASE SUBUNIT PURL"/>
    <property type="match status" value="1"/>
</dbReference>
<evidence type="ECO:0000259" key="9">
    <source>
        <dbReference type="Pfam" id="PF00586"/>
    </source>
</evidence>
<evidence type="ECO:0000259" key="10">
    <source>
        <dbReference type="Pfam" id="PF02769"/>
    </source>
</evidence>
<dbReference type="GO" id="GO:0005737">
    <property type="term" value="C:cytoplasm"/>
    <property type="evidence" value="ECO:0007669"/>
    <property type="project" value="UniProtKB-SubCell"/>
</dbReference>
<dbReference type="HAMAP" id="MF_00420">
    <property type="entry name" value="PurL_2"/>
    <property type="match status" value="1"/>
</dbReference>
<comment type="pathway">
    <text evidence="8">Purine metabolism; IMP biosynthesis via de novo pathway; 5-amino-1-(5-phospho-D-ribosyl)imidazole from N(2)-formyl-N(1)-(5-phospho-D-ribosyl)glycinamide: step 1/2.</text>
</comment>
<dbReference type="Gene3D" id="3.90.650.10">
    <property type="entry name" value="PurM-like C-terminal domain"/>
    <property type="match status" value="2"/>
</dbReference>
<dbReference type="InterPro" id="IPR036921">
    <property type="entry name" value="PurM-like_N_sf"/>
</dbReference>
<keyword evidence="2 8" id="KW-0436">Ligase</keyword>
<comment type="function">
    <text evidence="8">Part of the phosphoribosylformylglycinamidine synthase complex involved in the purines biosynthetic pathway. Catalyzes the ATP-dependent conversion of formylglycinamide ribonucleotide (FGAR) and glutamine to yield formylglycinamidine ribonucleotide (FGAM) and glutamate. The FGAM synthase complex is composed of three subunits. PurQ produces an ammonia molecule by converting glutamine to glutamate. PurL transfers the ammonia molecule to FGAR to form FGAM in an ATP-dependent manner. PurS interacts with PurQ and PurL and is thought to assist in the transfer of the ammonia molecule from PurQ to PurL.</text>
</comment>
<feature type="binding site" evidence="8">
    <location>
        <position position="132"/>
    </location>
    <ligand>
        <name>Mg(2+)</name>
        <dbReference type="ChEBI" id="CHEBI:18420"/>
        <label>2</label>
    </ligand>
</feature>
<proteinExistence type="inferred from homology"/>
<keyword evidence="7 8" id="KW-0460">Magnesium</keyword>
<sequence>MSVAMLPSLNNLSDAEVQSILREYSLGLTVEEAQIIEVKILKRPMTVAEAVAWSIQGSEHCSYKSSRAHLKQLPTEGRHVILGPGEDSGIVAIAEHEGERYGIVMAHESHNHPSQVVPYEGAATGIGGIVRDVVCMGAKVIATADPLRFGNINEHHTRWIAAGVRAGIGGYGNPIGVPNLAGDVYWTDRFSDNCLVNVVALGLVKESDIIHSHAPADAVKHGCVYILVGKPTDNSGFGGASLASDTLREVEKEHNKGAVQEPNAFLKRHLLESTYELFRILKEKKLIDKVGFKDLGAGGILCASAEMTDAAGCGAEINVDAIPVSMEHLPPEVVLCAETQERFAWIVPPDLAPLVLAHYNERWALPEVSLGARAAIIGNITGENYVARQNGEVVVDARAQDLCRGLKYDRPYAPKKIEYREPMLPEPNDYNEILKQMLAHENVASRAPFYERYDKNVQGQTIIEAGRADAGVLAPFLNEGAPQDIKKTGIALSVDGNPLYARISPYWGAANAVAESMRNVAAVGAVPWALTDCLNYGNPEKKEQMWEFVEGVRGIADAAKQIHLKGYADEPVPVISGNVSLYNESPRGSIDPSAIIACLGRLENYEKAITMEFKKPNSEIFMLGARKDELGGSVYYQMMSNAPQPPLKVRGGGGGGVMINLGANVPKPDFDEVGRQIYAITDMIDQGLLLSCHDISDGGLAVALAEMCFGGGGDNRIGIDVDLSIVGVIHELPLPSWKKLFSETGGFVFETTHADKMEKICAQYSLKPIKLGATTTEPAFQITDNGNAIIDEPVATLAERWVNGLREKIER</sequence>
<feature type="binding site" evidence="8">
    <location>
        <position position="63"/>
    </location>
    <ligand>
        <name>ATP</name>
        <dbReference type="ChEBI" id="CHEBI:30616"/>
    </ligand>
</feature>
<dbReference type="NCBIfam" id="TIGR01736">
    <property type="entry name" value="FGAM_synth_II"/>
    <property type="match status" value="1"/>
</dbReference>
<dbReference type="EC" id="6.3.5.3" evidence="8"/>
<keyword evidence="6 8" id="KW-0067">ATP-binding</keyword>
<dbReference type="Gene3D" id="3.30.1330.10">
    <property type="entry name" value="PurM-like, N-terminal domain"/>
    <property type="match status" value="2"/>
</dbReference>
<dbReference type="EMBL" id="MGEU01000036">
    <property type="protein sequence ID" value="OGL90365.1"/>
    <property type="molecule type" value="Genomic_DNA"/>
</dbReference>
<dbReference type="Proteomes" id="UP000177750">
    <property type="component" value="Unassembled WGS sequence"/>
</dbReference>
<dbReference type="Pfam" id="PF18072">
    <property type="entry name" value="FGAR-AT_linker"/>
    <property type="match status" value="1"/>
</dbReference>
<feature type="binding site" evidence="8">
    <location>
        <position position="578"/>
    </location>
    <ligand>
        <name>Mg(2+)</name>
        <dbReference type="ChEBI" id="CHEBI:18420"/>
        <label>1</label>
    </ligand>
</feature>
<dbReference type="GO" id="GO:0004642">
    <property type="term" value="F:phosphoribosylformylglycinamidine synthase activity"/>
    <property type="evidence" value="ECO:0007669"/>
    <property type="project" value="UniProtKB-UniRule"/>
</dbReference>
<feature type="binding site" evidence="8">
    <location>
        <position position="532"/>
    </location>
    <ligand>
        <name>ATP</name>
        <dbReference type="ChEBI" id="CHEBI:30616"/>
    </ligand>
</feature>
<comment type="subcellular location">
    <subcellularLocation>
        <location evidence="8">Cytoplasm</location>
    </subcellularLocation>
</comment>
<dbReference type="GO" id="GO:0006189">
    <property type="term" value="P:'de novo' IMP biosynthetic process"/>
    <property type="evidence" value="ECO:0007669"/>
    <property type="project" value="UniProtKB-UniRule"/>
</dbReference>
<evidence type="ECO:0000256" key="5">
    <source>
        <dbReference type="ARBA" id="ARBA00022755"/>
    </source>
</evidence>
<dbReference type="CDD" id="cd02204">
    <property type="entry name" value="PurL_repeat2"/>
    <property type="match status" value="1"/>
</dbReference>
<reference evidence="12 13" key="1">
    <citation type="journal article" date="2016" name="Nat. Commun.">
        <title>Thousands of microbial genomes shed light on interconnected biogeochemical processes in an aquifer system.</title>
        <authorList>
            <person name="Anantharaman K."/>
            <person name="Brown C.T."/>
            <person name="Hug L.A."/>
            <person name="Sharon I."/>
            <person name="Castelle C.J."/>
            <person name="Probst A.J."/>
            <person name="Thomas B.C."/>
            <person name="Singh A."/>
            <person name="Wilkins M.J."/>
            <person name="Karaoz U."/>
            <person name="Brodie E.L."/>
            <person name="Williams K.H."/>
            <person name="Hubbard S.S."/>
            <person name="Banfield J.F."/>
        </authorList>
    </citation>
    <scope>NUCLEOTIDE SEQUENCE [LARGE SCALE GENOMIC DNA]</scope>
</reference>
<dbReference type="PANTHER" id="PTHR43555:SF1">
    <property type="entry name" value="PHOSPHORIBOSYLFORMYLGLYCINAMIDINE SYNTHASE SUBUNIT PURL"/>
    <property type="match status" value="1"/>
</dbReference>
<comment type="caution">
    <text evidence="8">Lacks conserved residue(s) required for the propagation of feature annotation.</text>
</comment>
<feature type="domain" description="PurM-like N-terminal" evidence="9">
    <location>
        <begin position="470"/>
        <end position="601"/>
    </location>
</feature>
<dbReference type="InterPro" id="IPR016188">
    <property type="entry name" value="PurM-like_N"/>
</dbReference>
<dbReference type="UniPathway" id="UPA00074">
    <property type="reaction ID" value="UER00128"/>
</dbReference>